<dbReference type="PROSITE" id="PS50106">
    <property type="entry name" value="PDZ"/>
    <property type="match status" value="1"/>
</dbReference>
<sequence length="448" mass="48414">MTAFFGSVFWLLVTLGVLVTFHEFGHFWVARRCGVKVLRFSVGFGNAIWKRIGRDGTEYRIAAIPLGGYVKMLDAREGEVDPALADQEFTGKPVWQRIAIVAAGPGFNLIFTVLALWLMFVIGKPDAAPVVAAVPNSLAAQADIRDGDRVLRVDGKPVSTWSETYEAIANAMLGREPLPMHVRDPDGRERDVVLPLQRLPAGGSLDEYLPKLGLKLAPPPAVVAQVLPGKPAAAAGMQPGDRILAVNGQPVHDYEDFQRLVPAEAAKAPRLTLTIERGGHTLPLVVEARREALEGQPPNWIIGVAGAPREMAVLRYGPLRALPAALHSTWDHTRSTLAMLGKMLTGQASARNISGVIGIAQVANVSASMGPAWFLEFLAMVSLSLAILNLLPIPVLDGGHLLYYLIELVKGRPLSERAMALGQYVGLTLLLVLMGLAFYNDIHRLLPS</sequence>
<evidence type="ECO:0000256" key="2">
    <source>
        <dbReference type="ARBA" id="ARBA00004141"/>
    </source>
</evidence>
<gene>
    <name evidence="13" type="ORF">ALSL_1067</name>
</gene>
<dbReference type="InterPro" id="IPR008915">
    <property type="entry name" value="Peptidase_M50"/>
</dbReference>
<feature type="transmembrane region" description="Helical" evidence="11">
    <location>
        <begin position="373"/>
        <end position="406"/>
    </location>
</feature>
<evidence type="ECO:0000256" key="6">
    <source>
        <dbReference type="ARBA" id="ARBA00022801"/>
    </source>
</evidence>
<keyword evidence="6 11" id="KW-0378">Hydrolase</keyword>
<accession>A0A2Z6E3T7</accession>
<comment type="similarity">
    <text evidence="3 11">Belongs to the peptidase M50B family.</text>
</comment>
<comment type="cofactor">
    <cofactor evidence="1 11">
        <name>Zn(2+)</name>
        <dbReference type="ChEBI" id="CHEBI:29105"/>
    </cofactor>
</comment>
<keyword evidence="9 11" id="KW-0482">Metalloprotease</keyword>
<dbReference type="SUPFAM" id="SSF50156">
    <property type="entry name" value="PDZ domain-like"/>
    <property type="match status" value="2"/>
</dbReference>
<feature type="domain" description="PDZ" evidence="12">
    <location>
        <begin position="193"/>
        <end position="279"/>
    </location>
</feature>
<dbReference type="EC" id="3.4.24.-" evidence="11"/>
<name>A0A2Z6E3T7_9GAMM</name>
<dbReference type="InterPro" id="IPR004387">
    <property type="entry name" value="Pept_M50_Zn"/>
</dbReference>
<feature type="transmembrane region" description="Helical" evidence="11">
    <location>
        <begin position="418"/>
        <end position="439"/>
    </location>
</feature>
<reference evidence="14" key="1">
    <citation type="submission" date="2018-04" db="EMBL/GenBank/DDBJ databases">
        <authorList>
            <person name="Watanabe M."/>
            <person name="Kojima H."/>
        </authorList>
    </citation>
    <scope>NUCLEOTIDE SEQUENCE [LARGE SCALE GENOMIC DNA]</scope>
    <source>
        <strain evidence="14">Dysh456</strain>
    </source>
</reference>
<protein>
    <recommendedName>
        <fullName evidence="11">Zinc metalloprotease</fullName>
        <ecNumber evidence="11">3.4.24.-</ecNumber>
    </recommendedName>
</protein>
<evidence type="ECO:0000256" key="10">
    <source>
        <dbReference type="ARBA" id="ARBA00023136"/>
    </source>
</evidence>
<dbReference type="RefSeq" id="WP_126537129.1">
    <property type="nucleotide sequence ID" value="NZ_AP018560.1"/>
</dbReference>
<dbReference type="GO" id="GO:0046872">
    <property type="term" value="F:metal ion binding"/>
    <property type="evidence" value="ECO:0007669"/>
    <property type="project" value="UniProtKB-KW"/>
</dbReference>
<organism evidence="13 14">
    <name type="scientific">Aerosticca soli</name>
    <dbReference type="NCBI Taxonomy" id="2010829"/>
    <lineage>
        <taxon>Bacteria</taxon>
        <taxon>Pseudomonadati</taxon>
        <taxon>Pseudomonadota</taxon>
        <taxon>Gammaproteobacteria</taxon>
        <taxon>Lysobacterales</taxon>
        <taxon>Rhodanobacteraceae</taxon>
        <taxon>Aerosticca</taxon>
    </lineage>
</organism>
<evidence type="ECO:0000256" key="1">
    <source>
        <dbReference type="ARBA" id="ARBA00001947"/>
    </source>
</evidence>
<dbReference type="GO" id="GO:0016020">
    <property type="term" value="C:membrane"/>
    <property type="evidence" value="ECO:0007669"/>
    <property type="project" value="UniProtKB-SubCell"/>
</dbReference>
<keyword evidence="8 11" id="KW-1133">Transmembrane helix</keyword>
<evidence type="ECO:0000313" key="13">
    <source>
        <dbReference type="EMBL" id="BBD79730.1"/>
    </source>
</evidence>
<dbReference type="CDD" id="cd23081">
    <property type="entry name" value="cpPDZ_EcRseP-like"/>
    <property type="match status" value="1"/>
</dbReference>
<keyword evidence="7 11" id="KW-0862">Zinc</keyword>
<proteinExistence type="inferred from homology"/>
<keyword evidence="5 11" id="KW-0812">Transmembrane</keyword>
<evidence type="ECO:0000256" key="8">
    <source>
        <dbReference type="ARBA" id="ARBA00022989"/>
    </source>
</evidence>
<dbReference type="NCBIfam" id="TIGR00054">
    <property type="entry name" value="RIP metalloprotease RseP"/>
    <property type="match status" value="1"/>
</dbReference>
<evidence type="ECO:0000256" key="11">
    <source>
        <dbReference type="RuleBase" id="RU362031"/>
    </source>
</evidence>
<dbReference type="EMBL" id="AP018560">
    <property type="protein sequence ID" value="BBD79730.1"/>
    <property type="molecule type" value="Genomic_DNA"/>
</dbReference>
<comment type="subcellular location">
    <subcellularLocation>
        <location evidence="2">Membrane</location>
        <topology evidence="2">Multi-pass membrane protein</topology>
    </subcellularLocation>
</comment>
<dbReference type="InterPro" id="IPR036034">
    <property type="entry name" value="PDZ_sf"/>
</dbReference>
<dbReference type="CDD" id="cd06163">
    <property type="entry name" value="S2P-M50_PDZ_RseP-like"/>
    <property type="match status" value="1"/>
</dbReference>
<feature type="transmembrane region" description="Helical" evidence="11">
    <location>
        <begin position="6"/>
        <end position="29"/>
    </location>
</feature>
<dbReference type="SMART" id="SM00228">
    <property type="entry name" value="PDZ"/>
    <property type="match status" value="2"/>
</dbReference>
<dbReference type="PANTHER" id="PTHR42837:SF2">
    <property type="entry name" value="MEMBRANE METALLOPROTEASE ARASP2, CHLOROPLASTIC-RELATED"/>
    <property type="match status" value="1"/>
</dbReference>
<evidence type="ECO:0000256" key="5">
    <source>
        <dbReference type="ARBA" id="ARBA00022692"/>
    </source>
</evidence>
<keyword evidence="11" id="KW-0479">Metal-binding</keyword>
<dbReference type="PANTHER" id="PTHR42837">
    <property type="entry name" value="REGULATOR OF SIGMA-E PROTEASE RSEP"/>
    <property type="match status" value="1"/>
</dbReference>
<evidence type="ECO:0000256" key="9">
    <source>
        <dbReference type="ARBA" id="ARBA00023049"/>
    </source>
</evidence>
<dbReference type="AlphaFoldDB" id="A0A2Z6E3T7"/>
<evidence type="ECO:0000256" key="3">
    <source>
        <dbReference type="ARBA" id="ARBA00007931"/>
    </source>
</evidence>
<dbReference type="InterPro" id="IPR041489">
    <property type="entry name" value="PDZ_6"/>
</dbReference>
<keyword evidence="4 13" id="KW-0645">Protease</keyword>
<dbReference type="InterPro" id="IPR001478">
    <property type="entry name" value="PDZ"/>
</dbReference>
<dbReference type="KEGG" id="rbd:ALSL_1067"/>
<evidence type="ECO:0000313" key="14">
    <source>
        <dbReference type="Proteomes" id="UP000270530"/>
    </source>
</evidence>
<evidence type="ECO:0000259" key="12">
    <source>
        <dbReference type="PROSITE" id="PS50106"/>
    </source>
</evidence>
<dbReference type="Proteomes" id="UP000270530">
    <property type="component" value="Chromosome"/>
</dbReference>
<dbReference type="Gene3D" id="2.30.42.10">
    <property type="match status" value="2"/>
</dbReference>
<keyword evidence="14" id="KW-1185">Reference proteome</keyword>
<feature type="transmembrane region" description="Helical" evidence="11">
    <location>
        <begin position="98"/>
        <end position="120"/>
    </location>
</feature>
<reference evidence="14" key="2">
    <citation type="submission" date="2018-06" db="EMBL/GenBank/DDBJ databases">
        <title>Genome sequence of Rhodanobacteraceae bacterium strain Dysh456.</title>
        <authorList>
            <person name="Fukui M."/>
        </authorList>
    </citation>
    <scope>NUCLEOTIDE SEQUENCE [LARGE SCALE GENOMIC DNA]</scope>
    <source>
        <strain evidence="14">Dysh456</strain>
    </source>
</reference>
<dbReference type="Pfam" id="PF17820">
    <property type="entry name" value="PDZ_6"/>
    <property type="match status" value="2"/>
</dbReference>
<dbReference type="GO" id="GO:0004222">
    <property type="term" value="F:metalloendopeptidase activity"/>
    <property type="evidence" value="ECO:0007669"/>
    <property type="project" value="InterPro"/>
</dbReference>
<evidence type="ECO:0000256" key="4">
    <source>
        <dbReference type="ARBA" id="ARBA00022670"/>
    </source>
</evidence>
<evidence type="ECO:0000256" key="7">
    <source>
        <dbReference type="ARBA" id="ARBA00022833"/>
    </source>
</evidence>
<dbReference type="OrthoDB" id="9782003at2"/>
<dbReference type="GO" id="GO:0006508">
    <property type="term" value="P:proteolysis"/>
    <property type="evidence" value="ECO:0007669"/>
    <property type="project" value="UniProtKB-KW"/>
</dbReference>
<keyword evidence="10 11" id="KW-0472">Membrane</keyword>
<dbReference type="Pfam" id="PF02163">
    <property type="entry name" value="Peptidase_M50"/>
    <property type="match status" value="1"/>
</dbReference>